<proteinExistence type="predicted"/>
<dbReference type="Proteomes" id="UP000279972">
    <property type="component" value="Chromosome"/>
</dbReference>
<sequence length="205" mass="24311">MIKKLILISATLPLFIHCKKDDTKKQLQQDNPRKHDGISLSKKQDEFQIETVKKFLSWYRDNENHIYSFNTVKGGSQGENEVPANYYIDFNQVEKELEFLKNSGFFSEKFLADYKNRYTEGNEYFRQNPANDGPPVNFDYNYFFLTQEDYESDLKNIDGIKFDVKSVTAKLCYVEFYLKNCGMTLRYTLTKREQWQIDSIENISK</sequence>
<dbReference type="EMBL" id="CP033924">
    <property type="protein sequence ID" value="AZA83431.1"/>
    <property type="molecule type" value="Genomic_DNA"/>
</dbReference>
<reference evidence="1 4" key="2">
    <citation type="submission" date="2018-11" db="EMBL/GenBank/DDBJ databases">
        <title>Proposal to divide the Flavobacteriaceae and reorganize its genera based on Amino Acid Identity values calculated from whole genome sequences.</title>
        <authorList>
            <person name="Nicholson A.C."/>
            <person name="Gulvik C.A."/>
            <person name="Whitney A.M."/>
            <person name="Humrighouse B.W."/>
            <person name="Bell M."/>
            <person name="Holmes B."/>
            <person name="Steigerwalt A.G."/>
            <person name="Villarma A."/>
            <person name="Sheth M."/>
            <person name="Batra D."/>
            <person name="Pryor J."/>
            <person name="Bernardet J.-F."/>
            <person name="Hugo C."/>
            <person name="Kampfer P."/>
            <person name="Newman J."/>
            <person name="McQuiston J.R."/>
        </authorList>
    </citation>
    <scope>NUCLEOTIDE SEQUENCE [LARGE SCALE GENOMIC DNA]</scope>
    <source>
        <strain evidence="1 4">KC_1864</strain>
    </source>
</reference>
<evidence type="ECO:0008006" key="5">
    <source>
        <dbReference type="Google" id="ProtNLM"/>
    </source>
</evidence>
<dbReference type="AlphaFoldDB" id="A0A3G6RGA2"/>
<gene>
    <name evidence="2" type="ORF">C1637_21100</name>
    <name evidence="1" type="ORF">EG342_16760</name>
</gene>
<organism evidence="2 3">
    <name type="scientific">Chryseobacterium lactis</name>
    <dbReference type="NCBI Taxonomy" id="1241981"/>
    <lineage>
        <taxon>Bacteria</taxon>
        <taxon>Pseudomonadati</taxon>
        <taxon>Bacteroidota</taxon>
        <taxon>Flavobacteriia</taxon>
        <taxon>Flavobacteriales</taxon>
        <taxon>Weeksellaceae</taxon>
        <taxon>Chryseobacterium group</taxon>
        <taxon>Chryseobacterium</taxon>
    </lineage>
</organism>
<evidence type="ECO:0000313" key="3">
    <source>
        <dbReference type="Proteomes" id="UP000236262"/>
    </source>
</evidence>
<name>A0A3G6RGA2_CHRLC</name>
<protein>
    <recommendedName>
        <fullName evidence="5">DUF3828 domain-containing protein</fullName>
    </recommendedName>
</protein>
<evidence type="ECO:0000313" key="1">
    <source>
        <dbReference type="EMBL" id="AZA83431.1"/>
    </source>
</evidence>
<dbReference type="EMBL" id="PPEH01000011">
    <property type="protein sequence ID" value="PNW11608.1"/>
    <property type="molecule type" value="Genomic_DNA"/>
</dbReference>
<evidence type="ECO:0000313" key="2">
    <source>
        <dbReference type="EMBL" id="PNW11608.1"/>
    </source>
</evidence>
<evidence type="ECO:0000313" key="4">
    <source>
        <dbReference type="Proteomes" id="UP000279972"/>
    </source>
</evidence>
<reference evidence="2 3" key="1">
    <citation type="submission" date="2018-01" db="EMBL/GenBank/DDBJ databases">
        <title>Draft genome sequences of Chryseobacterium lactis NCTC11390, Chryseobacterium oncorhynchi 701B-08, and Chryseobacterium viscerum 687B-08.</title>
        <authorList>
            <person name="Jeong J.-J."/>
            <person name="Lee Y.J."/>
            <person name="Park B."/>
            <person name="Choi I.-G."/>
            <person name="Kim K.D."/>
        </authorList>
    </citation>
    <scope>NUCLEOTIDE SEQUENCE [LARGE SCALE GENOMIC DNA]</scope>
    <source>
        <strain evidence="2 3">NCTC11390</strain>
    </source>
</reference>
<dbReference type="Proteomes" id="UP000236262">
    <property type="component" value="Unassembled WGS sequence"/>
</dbReference>
<dbReference type="OrthoDB" id="648623at2"/>
<accession>A0A3G6RGA2</accession>
<dbReference type="RefSeq" id="WP_103293634.1">
    <property type="nucleotide sequence ID" value="NZ_CP033924.1"/>
</dbReference>
<dbReference type="KEGG" id="clac:EG342_16760"/>
<keyword evidence="4" id="KW-1185">Reference proteome</keyword>